<dbReference type="AlphaFoldDB" id="A0A645GJP0"/>
<evidence type="ECO:0000313" key="2">
    <source>
        <dbReference type="EMBL" id="MPN23933.1"/>
    </source>
</evidence>
<reference evidence="2" key="1">
    <citation type="submission" date="2019-08" db="EMBL/GenBank/DDBJ databases">
        <authorList>
            <person name="Kucharzyk K."/>
            <person name="Murdoch R.W."/>
            <person name="Higgins S."/>
            <person name="Loffler F."/>
        </authorList>
    </citation>
    <scope>NUCLEOTIDE SEQUENCE</scope>
</reference>
<dbReference type="EMBL" id="VSSQ01072583">
    <property type="protein sequence ID" value="MPN23933.1"/>
    <property type="molecule type" value="Genomic_DNA"/>
</dbReference>
<evidence type="ECO:0000256" key="1">
    <source>
        <dbReference type="SAM" id="MobiDB-lite"/>
    </source>
</evidence>
<comment type="caution">
    <text evidence="2">The sequence shown here is derived from an EMBL/GenBank/DDBJ whole genome shotgun (WGS) entry which is preliminary data.</text>
</comment>
<gene>
    <name evidence="2" type="ORF">SDC9_171326</name>
</gene>
<feature type="region of interest" description="Disordered" evidence="1">
    <location>
        <begin position="142"/>
        <end position="163"/>
    </location>
</feature>
<organism evidence="2">
    <name type="scientific">bioreactor metagenome</name>
    <dbReference type="NCBI Taxonomy" id="1076179"/>
    <lineage>
        <taxon>unclassified sequences</taxon>
        <taxon>metagenomes</taxon>
        <taxon>ecological metagenomes</taxon>
    </lineage>
</organism>
<proteinExistence type="predicted"/>
<accession>A0A645GJP0</accession>
<name>A0A645GJP0_9ZZZZ</name>
<protein>
    <submittedName>
        <fullName evidence="2">Uncharacterized protein</fullName>
    </submittedName>
</protein>
<dbReference type="Gene3D" id="1.20.120.1490">
    <property type="match status" value="1"/>
</dbReference>
<sequence length="163" mass="19151">MPMGYGQQLWQNAAPEVRAKMDERAKLNIDLRAELQKDIPNKAKARDIHEKIQKLNREIETAHFEEILKDPSKFKAQARGPRREFSPEDRAQMEEIRKLHTEIRTELQKEAPNKAKIRDLHTKIQKIKSDRDNARLEEMLKNPEAFKNSRGFGRGFRNNPAQQ</sequence>